<dbReference type="InterPro" id="IPR004330">
    <property type="entry name" value="FAR1_DNA_bnd_dom"/>
</dbReference>
<proteinExistence type="predicted"/>
<evidence type="ECO:0000259" key="2">
    <source>
        <dbReference type="Pfam" id="PF03101"/>
    </source>
</evidence>
<feature type="domain" description="FAR1" evidence="2">
    <location>
        <begin position="223"/>
        <end position="264"/>
    </location>
</feature>
<keyword evidence="4" id="KW-1185">Reference proteome</keyword>
<keyword evidence="1" id="KW-0472">Membrane</keyword>
<reference evidence="3" key="2">
    <citation type="submission" date="2023-05" db="EMBL/GenBank/DDBJ databases">
        <authorList>
            <person name="Schelkunov M.I."/>
        </authorList>
    </citation>
    <scope>NUCLEOTIDE SEQUENCE</scope>
    <source>
        <strain evidence="3">Hsosn_3</strain>
        <tissue evidence="3">Leaf</tissue>
    </source>
</reference>
<name>A0AAD8M655_9APIA</name>
<dbReference type="Pfam" id="PF03101">
    <property type="entry name" value="FAR1"/>
    <property type="match status" value="1"/>
</dbReference>
<evidence type="ECO:0000256" key="1">
    <source>
        <dbReference type="SAM" id="Phobius"/>
    </source>
</evidence>
<reference evidence="3" key="1">
    <citation type="submission" date="2023-02" db="EMBL/GenBank/DDBJ databases">
        <title>Genome of toxic invasive species Heracleum sosnowskyi carries increased number of genes despite the absence of recent whole-genome duplications.</title>
        <authorList>
            <person name="Schelkunov M."/>
            <person name="Shtratnikova V."/>
            <person name="Makarenko M."/>
            <person name="Klepikova A."/>
            <person name="Omelchenko D."/>
            <person name="Novikova G."/>
            <person name="Obukhova E."/>
            <person name="Bogdanov V."/>
            <person name="Penin A."/>
            <person name="Logacheva M."/>
        </authorList>
    </citation>
    <scope>NUCLEOTIDE SEQUENCE</scope>
    <source>
        <strain evidence="3">Hsosn_3</strain>
        <tissue evidence="3">Leaf</tissue>
    </source>
</reference>
<keyword evidence="1" id="KW-0812">Transmembrane</keyword>
<organism evidence="3 4">
    <name type="scientific">Heracleum sosnowskyi</name>
    <dbReference type="NCBI Taxonomy" id="360622"/>
    <lineage>
        <taxon>Eukaryota</taxon>
        <taxon>Viridiplantae</taxon>
        <taxon>Streptophyta</taxon>
        <taxon>Embryophyta</taxon>
        <taxon>Tracheophyta</taxon>
        <taxon>Spermatophyta</taxon>
        <taxon>Magnoliopsida</taxon>
        <taxon>eudicotyledons</taxon>
        <taxon>Gunneridae</taxon>
        <taxon>Pentapetalae</taxon>
        <taxon>asterids</taxon>
        <taxon>campanulids</taxon>
        <taxon>Apiales</taxon>
        <taxon>Apiaceae</taxon>
        <taxon>Apioideae</taxon>
        <taxon>apioid superclade</taxon>
        <taxon>Tordylieae</taxon>
        <taxon>Tordyliinae</taxon>
        <taxon>Heracleum</taxon>
    </lineage>
</organism>
<evidence type="ECO:0000313" key="3">
    <source>
        <dbReference type="EMBL" id="KAK1360693.1"/>
    </source>
</evidence>
<sequence>MLGCSRKLSGLIRNEPFDPRMWIIPVAALSFMNCLGIEVYFLNIPYKRSFLANPAELLNISYLEFILKTHLVMLVDLLCYRRFPGVISDSFIGEEKERAYIGERQRLAANGGDWRQTAVIGVKEALAHIEDTYCDDDVLNDSVDLIVDGDSFFGEVDDSLSTQFVSPGCTKYLVPKCSVDLKPFVGQVFPSVHDAISFYTVYARICGFSIRLGPDKVKTGASSSKTKRRHMFSRCGCRAMISIKYNKSYLYEVKSFVEHHNHKLAGTVGKKFLKVNRSMTIAHQNFAFNASKVKIGPLKSFGLMKELLGGYDKVGATTVDFKNWNRDFRGIIIGNADIQIMLNKFKAMRESSNGDFYYEYDADNCGKLIKLFRVDSVGRRNYDVFGDVISVDATFNTNNIIWCLFHFVVLTIIESVFHLLLLRFQKKILRVINGFSKLL</sequence>
<dbReference type="Proteomes" id="UP001237642">
    <property type="component" value="Unassembled WGS sequence"/>
</dbReference>
<gene>
    <name evidence="3" type="ORF">POM88_045167</name>
</gene>
<protein>
    <recommendedName>
        <fullName evidence="2">FAR1 domain-containing protein</fullName>
    </recommendedName>
</protein>
<dbReference type="AlphaFoldDB" id="A0AAD8M655"/>
<dbReference type="EMBL" id="JAUIZM010000010">
    <property type="protein sequence ID" value="KAK1360693.1"/>
    <property type="molecule type" value="Genomic_DNA"/>
</dbReference>
<evidence type="ECO:0000313" key="4">
    <source>
        <dbReference type="Proteomes" id="UP001237642"/>
    </source>
</evidence>
<dbReference type="PANTHER" id="PTHR47718">
    <property type="entry name" value="OS01G0519700 PROTEIN"/>
    <property type="match status" value="1"/>
</dbReference>
<keyword evidence="1" id="KW-1133">Transmembrane helix</keyword>
<feature type="transmembrane region" description="Helical" evidence="1">
    <location>
        <begin position="21"/>
        <end position="42"/>
    </location>
</feature>
<comment type="caution">
    <text evidence="3">The sequence shown here is derived from an EMBL/GenBank/DDBJ whole genome shotgun (WGS) entry which is preliminary data.</text>
</comment>
<accession>A0AAD8M655</accession>
<feature type="transmembrane region" description="Helical" evidence="1">
    <location>
        <begin position="399"/>
        <end position="422"/>
    </location>
</feature>